<dbReference type="AlphaFoldDB" id="A0AAU7ASQ0"/>
<dbReference type="SFLD" id="SFLDG01129">
    <property type="entry name" value="C1.5:_HAD__Beta-PGM__Phosphata"/>
    <property type="match status" value="1"/>
</dbReference>
<dbReference type="GO" id="GO:0008253">
    <property type="term" value="F:5'-nucleotidase activity"/>
    <property type="evidence" value="ECO:0007669"/>
    <property type="project" value="UniProtKB-EC"/>
</dbReference>
<dbReference type="EMBL" id="CP114014">
    <property type="protein sequence ID" value="XAY04725.1"/>
    <property type="molecule type" value="Genomic_DNA"/>
</dbReference>
<dbReference type="InterPro" id="IPR023214">
    <property type="entry name" value="HAD_sf"/>
</dbReference>
<gene>
    <name evidence="1" type="ORF">DSM112329_01561</name>
</gene>
<dbReference type="Gene3D" id="1.10.150.240">
    <property type="entry name" value="Putative phosphatase, domain 2"/>
    <property type="match status" value="1"/>
</dbReference>
<dbReference type="KEGG" id="parq:DSM112329_01561"/>
<accession>A0AAU7ASQ0</accession>
<dbReference type="GO" id="GO:0004713">
    <property type="term" value="F:protein tyrosine kinase activity"/>
    <property type="evidence" value="ECO:0007669"/>
    <property type="project" value="TreeGrafter"/>
</dbReference>
<dbReference type="EC" id="3.1.3.5" evidence="1"/>
<dbReference type="InterPro" id="IPR041492">
    <property type="entry name" value="HAD_2"/>
</dbReference>
<dbReference type="InterPro" id="IPR023198">
    <property type="entry name" value="PGP-like_dom2"/>
</dbReference>
<keyword evidence="1" id="KW-0378">Hydrolase</keyword>
<dbReference type="PANTHER" id="PTHR43434:SF20">
    <property type="entry name" value="5'-NUCLEOTIDASE"/>
    <property type="match status" value="1"/>
</dbReference>
<dbReference type="Pfam" id="PF13419">
    <property type="entry name" value="HAD_2"/>
    <property type="match status" value="1"/>
</dbReference>
<dbReference type="PANTHER" id="PTHR43434">
    <property type="entry name" value="PHOSPHOGLYCOLATE PHOSPHATASE"/>
    <property type="match status" value="1"/>
</dbReference>
<reference evidence="1" key="1">
    <citation type="submission" date="2022-12" db="EMBL/GenBank/DDBJ databases">
        <title>Paraconexibacter alkalitolerans sp. nov. and Baekduia alba sp. nov., isolated from soil and emended description of the genera Paraconexibacter (Chun et al., 2020) and Baekduia (An et al., 2020).</title>
        <authorList>
            <person name="Vieira S."/>
            <person name="Huber K.J."/>
            <person name="Geppert A."/>
            <person name="Wolf J."/>
            <person name="Neumann-Schaal M."/>
            <person name="Muesken M."/>
            <person name="Overmann J."/>
        </authorList>
    </citation>
    <scope>NUCLEOTIDE SEQUENCE</scope>
    <source>
        <strain evidence="1">AEG42_29</strain>
    </source>
</reference>
<dbReference type="InterPro" id="IPR036412">
    <property type="entry name" value="HAD-like_sf"/>
</dbReference>
<dbReference type="SUPFAM" id="SSF56784">
    <property type="entry name" value="HAD-like"/>
    <property type="match status" value="1"/>
</dbReference>
<dbReference type="InterPro" id="IPR050155">
    <property type="entry name" value="HAD-like_hydrolase_sf"/>
</dbReference>
<proteinExistence type="predicted"/>
<dbReference type="Gene3D" id="3.40.50.1000">
    <property type="entry name" value="HAD superfamily/HAD-like"/>
    <property type="match status" value="1"/>
</dbReference>
<sequence>MPGRTLAPAVLLDLDGTLVDSRAAIVAGVNQTLAALGAAERPAESLHPFIGPPLHTTFATLLGRHPDDTELDAIVADYRRRYGDLMLDHTPVFDGVPEALDKLVDAGCVLVVATSKARPLAQRLVEGLGLGRRLTAVCGPVPPARDDKATTVGHALEAVGGPARAVMVGDRHHDVDGARVHGLACVGVLWGIGDADELTDAGAASLCRTPQDLADAALALL</sequence>
<dbReference type="RefSeq" id="WP_354701252.1">
    <property type="nucleotide sequence ID" value="NZ_CP114014.1"/>
</dbReference>
<name>A0AAU7ASQ0_9ACTN</name>
<evidence type="ECO:0000313" key="1">
    <source>
        <dbReference type="EMBL" id="XAY04725.1"/>
    </source>
</evidence>
<dbReference type="GO" id="GO:0005829">
    <property type="term" value="C:cytosol"/>
    <property type="evidence" value="ECO:0007669"/>
    <property type="project" value="TreeGrafter"/>
</dbReference>
<protein>
    <submittedName>
        <fullName evidence="1">5'-nucleotidase</fullName>
        <ecNumber evidence="1">3.1.3.5</ecNumber>
    </submittedName>
</protein>
<dbReference type="SFLD" id="SFLDS00003">
    <property type="entry name" value="Haloacid_Dehalogenase"/>
    <property type="match status" value="1"/>
</dbReference>
<organism evidence="1">
    <name type="scientific">Paraconexibacter sp. AEG42_29</name>
    <dbReference type="NCBI Taxonomy" id="2997339"/>
    <lineage>
        <taxon>Bacteria</taxon>
        <taxon>Bacillati</taxon>
        <taxon>Actinomycetota</taxon>
        <taxon>Thermoleophilia</taxon>
        <taxon>Solirubrobacterales</taxon>
        <taxon>Paraconexibacteraceae</taxon>
        <taxon>Paraconexibacter</taxon>
    </lineage>
</organism>